<dbReference type="AlphaFoldDB" id="A0AA38J4T2"/>
<keyword evidence="2" id="KW-1185">Reference proteome</keyword>
<accession>A0AA38J4T2</accession>
<organism evidence="1 2">
    <name type="scientific">Zophobas morio</name>
    <dbReference type="NCBI Taxonomy" id="2755281"/>
    <lineage>
        <taxon>Eukaryota</taxon>
        <taxon>Metazoa</taxon>
        <taxon>Ecdysozoa</taxon>
        <taxon>Arthropoda</taxon>
        <taxon>Hexapoda</taxon>
        <taxon>Insecta</taxon>
        <taxon>Pterygota</taxon>
        <taxon>Neoptera</taxon>
        <taxon>Endopterygota</taxon>
        <taxon>Coleoptera</taxon>
        <taxon>Polyphaga</taxon>
        <taxon>Cucujiformia</taxon>
        <taxon>Tenebrionidae</taxon>
        <taxon>Zophobas</taxon>
    </lineage>
</organism>
<gene>
    <name evidence="1" type="ORF">Zmor_000116</name>
</gene>
<sequence>MTALHYYWRALSVCTSYDESMMGAAKILRKFGQSSRLFQLVTRWQSILRIRRGEQPISPHVYLHGWQLKSELSHKAKAYDNCSTLLFGNRCGQASSKKKIAAGEELTNKWTRQTSNKTKYHTMKQCKVQQKLHKQRPTTPLMVQHFLD</sequence>
<reference evidence="1" key="1">
    <citation type="journal article" date="2023" name="G3 (Bethesda)">
        <title>Whole genome assemblies of Zophobas morio and Tenebrio molitor.</title>
        <authorList>
            <person name="Kaur S."/>
            <person name="Stinson S.A."/>
            <person name="diCenzo G.C."/>
        </authorList>
    </citation>
    <scope>NUCLEOTIDE SEQUENCE</scope>
    <source>
        <strain evidence="1">QUZm001</strain>
    </source>
</reference>
<evidence type="ECO:0000313" key="1">
    <source>
        <dbReference type="EMBL" id="KAJ3664559.1"/>
    </source>
</evidence>
<dbReference type="Proteomes" id="UP001168821">
    <property type="component" value="Unassembled WGS sequence"/>
</dbReference>
<comment type="caution">
    <text evidence="1">The sequence shown here is derived from an EMBL/GenBank/DDBJ whole genome shotgun (WGS) entry which is preliminary data.</text>
</comment>
<protein>
    <submittedName>
        <fullName evidence="1">Uncharacterized protein</fullName>
    </submittedName>
</protein>
<name>A0AA38J4T2_9CUCU</name>
<evidence type="ECO:0000313" key="2">
    <source>
        <dbReference type="Proteomes" id="UP001168821"/>
    </source>
</evidence>
<proteinExistence type="predicted"/>
<dbReference type="EMBL" id="JALNTZ010000001">
    <property type="protein sequence ID" value="KAJ3664559.1"/>
    <property type="molecule type" value="Genomic_DNA"/>
</dbReference>